<dbReference type="EMBL" id="JSAM01000105">
    <property type="protein sequence ID" value="KIA76808.1"/>
    <property type="molecule type" value="Genomic_DNA"/>
</dbReference>
<comment type="similarity">
    <text evidence="1">Belongs to the RutC family.</text>
</comment>
<dbReference type="Pfam" id="PF01042">
    <property type="entry name" value="Ribonuc_L-PSP"/>
    <property type="match status" value="1"/>
</dbReference>
<gene>
    <name evidence="2" type="ORF">DB43_HJ00190</name>
</gene>
<dbReference type="Proteomes" id="UP000031307">
    <property type="component" value="Unassembled WGS sequence"/>
</dbReference>
<accession>A0A0C1E9N8</accession>
<organism evidence="2 3">
    <name type="scientific">Parachlamydia acanthamoebae</name>
    <dbReference type="NCBI Taxonomy" id="83552"/>
    <lineage>
        <taxon>Bacteria</taxon>
        <taxon>Pseudomonadati</taxon>
        <taxon>Chlamydiota</taxon>
        <taxon>Chlamydiia</taxon>
        <taxon>Parachlamydiales</taxon>
        <taxon>Parachlamydiaceae</taxon>
        <taxon>Parachlamydia</taxon>
    </lineage>
</organism>
<dbReference type="SUPFAM" id="SSF55298">
    <property type="entry name" value="YjgF-like"/>
    <property type="match status" value="1"/>
</dbReference>
<dbReference type="NCBIfam" id="TIGR00004">
    <property type="entry name" value="Rid family detoxifying hydrolase"/>
    <property type="match status" value="1"/>
</dbReference>
<dbReference type="PANTHER" id="PTHR11803:SF39">
    <property type="entry name" value="2-IMINOBUTANOATE_2-IMINOPROPANOATE DEAMINASE"/>
    <property type="match status" value="1"/>
</dbReference>
<reference evidence="2 3" key="1">
    <citation type="journal article" date="2014" name="Mol. Biol. Evol.">
        <title>Massive expansion of Ubiquitination-related gene families within the Chlamydiae.</title>
        <authorList>
            <person name="Domman D."/>
            <person name="Collingro A."/>
            <person name="Lagkouvardos I."/>
            <person name="Gehre L."/>
            <person name="Weinmaier T."/>
            <person name="Rattei T."/>
            <person name="Subtil A."/>
            <person name="Horn M."/>
        </authorList>
    </citation>
    <scope>NUCLEOTIDE SEQUENCE [LARGE SCALE GENOMIC DNA]</scope>
    <source>
        <strain evidence="2 3">OEW1</strain>
    </source>
</reference>
<dbReference type="Gene3D" id="3.30.1330.40">
    <property type="entry name" value="RutC-like"/>
    <property type="match status" value="1"/>
</dbReference>
<evidence type="ECO:0000313" key="2">
    <source>
        <dbReference type="EMBL" id="KIA76808.1"/>
    </source>
</evidence>
<dbReference type="CDD" id="cd00448">
    <property type="entry name" value="YjgF_YER057c_UK114_family"/>
    <property type="match status" value="1"/>
</dbReference>
<protein>
    <submittedName>
        <fullName evidence="2">RutC family protein</fullName>
    </submittedName>
</protein>
<proteinExistence type="inferred from homology"/>
<comment type="caution">
    <text evidence="2">The sequence shown here is derived from an EMBL/GenBank/DDBJ whole genome shotgun (WGS) entry which is preliminary data.</text>
</comment>
<dbReference type="InterPro" id="IPR006056">
    <property type="entry name" value="RidA"/>
</dbReference>
<dbReference type="GO" id="GO:0005829">
    <property type="term" value="C:cytosol"/>
    <property type="evidence" value="ECO:0007669"/>
    <property type="project" value="TreeGrafter"/>
</dbReference>
<evidence type="ECO:0000256" key="1">
    <source>
        <dbReference type="ARBA" id="ARBA00010552"/>
    </source>
</evidence>
<dbReference type="PANTHER" id="PTHR11803">
    <property type="entry name" value="2-IMINOBUTANOATE/2-IMINOPROPANOATE DEAMINASE RIDA"/>
    <property type="match status" value="1"/>
</dbReference>
<name>A0A0C1E9N8_9BACT</name>
<dbReference type="InterPro" id="IPR035959">
    <property type="entry name" value="RutC-like_sf"/>
</dbReference>
<dbReference type="InterPro" id="IPR006175">
    <property type="entry name" value="YjgF/YER057c/UK114"/>
</dbReference>
<dbReference type="PATRIC" id="fig|83552.4.peg.2081"/>
<evidence type="ECO:0000313" key="3">
    <source>
        <dbReference type="Proteomes" id="UP000031307"/>
    </source>
</evidence>
<dbReference type="GO" id="GO:0019239">
    <property type="term" value="F:deaminase activity"/>
    <property type="evidence" value="ECO:0007669"/>
    <property type="project" value="TreeGrafter"/>
</dbReference>
<dbReference type="FunFam" id="3.30.1330.40:FF:000001">
    <property type="entry name" value="L-PSP family endoribonuclease"/>
    <property type="match status" value="1"/>
</dbReference>
<sequence>MNMSQLSKIQTSDAPAALGPYSQAAAVDMQQGQLLFVSGQLPLDLHTGKLLEGDLVEMTHLVIQHIRNILEAAGSDLTHVIRTDVFLKDLADFTTFNNAYQMHFPGPVFPARQTIQAAKLPLDSPLEISCIALIPFKDQ</sequence>
<dbReference type="AlphaFoldDB" id="A0A0C1E9N8"/>